<dbReference type="EMBL" id="MU251453">
    <property type="protein sequence ID" value="KAG9234756.1"/>
    <property type="molecule type" value="Genomic_DNA"/>
</dbReference>
<dbReference type="Gene3D" id="1.10.287.2720">
    <property type="match status" value="1"/>
</dbReference>
<dbReference type="PANTHER" id="PTHR10972:SF92">
    <property type="entry name" value="OXYSTEROL BINDING PROTEIN"/>
    <property type="match status" value="1"/>
</dbReference>
<name>A0A9P7YJK5_9HELO</name>
<protein>
    <recommendedName>
        <fullName evidence="5">Oxysterol-binding protein</fullName>
    </recommendedName>
</protein>
<evidence type="ECO:0008006" key="5">
    <source>
        <dbReference type="Google" id="ProtNLM"/>
    </source>
</evidence>
<evidence type="ECO:0000256" key="1">
    <source>
        <dbReference type="ARBA" id="ARBA00008842"/>
    </source>
</evidence>
<reference evidence="3" key="1">
    <citation type="journal article" date="2021" name="IMA Fungus">
        <title>Genomic characterization of three marine fungi, including Emericellopsis atlantica sp. nov. with signatures of a generalist lifestyle and marine biomass degradation.</title>
        <authorList>
            <person name="Hagestad O.C."/>
            <person name="Hou L."/>
            <person name="Andersen J.H."/>
            <person name="Hansen E.H."/>
            <person name="Altermark B."/>
            <person name="Li C."/>
            <person name="Kuhnert E."/>
            <person name="Cox R.J."/>
            <person name="Crous P.W."/>
            <person name="Spatafora J.W."/>
            <person name="Lail K."/>
            <person name="Amirebrahimi M."/>
            <person name="Lipzen A."/>
            <person name="Pangilinan J."/>
            <person name="Andreopoulos W."/>
            <person name="Hayes R.D."/>
            <person name="Ng V."/>
            <person name="Grigoriev I.V."/>
            <person name="Jackson S.A."/>
            <person name="Sutton T.D.S."/>
            <person name="Dobson A.D.W."/>
            <person name="Rama T."/>
        </authorList>
    </citation>
    <scope>NUCLEOTIDE SEQUENCE</scope>
    <source>
        <strain evidence="3">TRa018bII</strain>
    </source>
</reference>
<dbReference type="InterPro" id="IPR037239">
    <property type="entry name" value="OSBP_sf"/>
</dbReference>
<dbReference type="InterPro" id="IPR000648">
    <property type="entry name" value="Oxysterol-bd"/>
</dbReference>
<accession>A0A9P7YJK5</accession>
<dbReference type="GO" id="GO:0016020">
    <property type="term" value="C:membrane"/>
    <property type="evidence" value="ECO:0007669"/>
    <property type="project" value="TreeGrafter"/>
</dbReference>
<keyword evidence="4" id="KW-1185">Reference proteome</keyword>
<dbReference type="Gene3D" id="2.40.160.120">
    <property type="match status" value="1"/>
</dbReference>
<evidence type="ECO:0000313" key="4">
    <source>
        <dbReference type="Proteomes" id="UP000824998"/>
    </source>
</evidence>
<evidence type="ECO:0000313" key="3">
    <source>
        <dbReference type="EMBL" id="KAG9234756.1"/>
    </source>
</evidence>
<dbReference type="AlphaFoldDB" id="A0A9P7YJK5"/>
<organism evidence="3 4">
    <name type="scientific">Amylocarpus encephaloides</name>
    <dbReference type="NCBI Taxonomy" id="45428"/>
    <lineage>
        <taxon>Eukaryota</taxon>
        <taxon>Fungi</taxon>
        <taxon>Dikarya</taxon>
        <taxon>Ascomycota</taxon>
        <taxon>Pezizomycotina</taxon>
        <taxon>Leotiomycetes</taxon>
        <taxon>Helotiales</taxon>
        <taxon>Helotiales incertae sedis</taxon>
        <taxon>Amylocarpus</taxon>
    </lineage>
</organism>
<dbReference type="PROSITE" id="PS01013">
    <property type="entry name" value="OSBP"/>
    <property type="match status" value="1"/>
</dbReference>
<dbReference type="PANTHER" id="PTHR10972">
    <property type="entry name" value="OXYSTEROL-BINDING PROTEIN-RELATED"/>
    <property type="match status" value="1"/>
</dbReference>
<evidence type="ECO:0000256" key="2">
    <source>
        <dbReference type="RuleBase" id="RU003844"/>
    </source>
</evidence>
<dbReference type="Gene3D" id="3.30.70.3490">
    <property type="match status" value="1"/>
</dbReference>
<dbReference type="SUPFAM" id="SSF144000">
    <property type="entry name" value="Oxysterol-binding protein-like"/>
    <property type="match status" value="1"/>
</dbReference>
<gene>
    <name evidence="3" type="ORF">BJ875DRAFT_504501</name>
</gene>
<dbReference type="OrthoDB" id="14833at2759"/>
<dbReference type="GO" id="GO:0008142">
    <property type="term" value="F:oxysterol binding"/>
    <property type="evidence" value="ECO:0007669"/>
    <property type="project" value="TreeGrafter"/>
</dbReference>
<comment type="caution">
    <text evidence="3">The sequence shown here is derived from an EMBL/GenBank/DDBJ whole genome shotgun (WGS) entry which is preliminary data.</text>
</comment>
<proteinExistence type="inferred from homology"/>
<dbReference type="InterPro" id="IPR018494">
    <property type="entry name" value="Oxysterol-bd_CS"/>
</dbReference>
<sequence length="370" mass="41229">MRGCESMSIATISGDLSNITAPPFVLATQSTVEFPAYWAEHPSLFNAPAQEPDPAKHALLVLRWFLASLKNQQYGGRDEKDGVKKPLNAFLGEVFLASRGSEDGDTRLVSEQVSHHPPVTACYLWNDKEGVRAEGYTCQEISFNGNYDEDFMIPLPNVKVKGIMSGTPYPELMGTCHIVSSSGFVLEIDFSGKGFLSGKKNSVDATLYRDGDKKNPLYTASGQWNDKIVFQDGDGKEVDAINLKTLQFTPMKVEPLDTQDPWESRKAWAGIIDALNKGDMQRTVSEKSKVEEAQRQQRKMEEAKGLNWNGLFFNNESNDPVFEKLAGVVGEKLAADRTVGVWKFDHEKWNKGIERPFRGNLKPEGRRNSG</sequence>
<dbReference type="GO" id="GO:0005829">
    <property type="term" value="C:cytosol"/>
    <property type="evidence" value="ECO:0007669"/>
    <property type="project" value="TreeGrafter"/>
</dbReference>
<dbReference type="Pfam" id="PF01237">
    <property type="entry name" value="Oxysterol_BP"/>
    <property type="match status" value="1"/>
</dbReference>
<dbReference type="Proteomes" id="UP000824998">
    <property type="component" value="Unassembled WGS sequence"/>
</dbReference>
<comment type="similarity">
    <text evidence="1 2">Belongs to the OSBP family.</text>
</comment>